<dbReference type="Proteomes" id="UP000000763">
    <property type="component" value="Chromosome 8"/>
</dbReference>
<dbReference type="EMBL" id="AP005383">
    <property type="protein sequence ID" value="BAD01377.1"/>
    <property type="molecule type" value="Genomic_DNA"/>
</dbReference>
<reference evidence="4" key="4">
    <citation type="journal article" date="2008" name="Nucleic Acids Res.">
        <title>The rice annotation project database (RAP-DB): 2008 update.</title>
        <authorList>
            <consortium name="The rice annotation project (RAP)"/>
        </authorList>
    </citation>
    <scope>GENOME REANNOTATION</scope>
    <source>
        <strain evidence="4">cv. Nipponbare</strain>
    </source>
</reference>
<sequence>MYGPCDSHSNNTTAKWRSGSNRQRRWPTDEEGLKRELDAGGEEAGFHYRIAYAGPPILKTSNSKEHCQQAKAIAGMAFVDALLTFSDSWDDFKQ</sequence>
<feature type="compositionally biased region" description="Polar residues" evidence="1">
    <location>
        <begin position="7"/>
        <end position="21"/>
    </location>
</feature>
<dbReference type="AlphaFoldDB" id="Q6Z2B2"/>
<gene>
    <name evidence="3" type="ORF">OJ1034_C08.31</name>
    <name evidence="2" type="ORF">P0467G09.5</name>
</gene>
<dbReference type="EMBL" id="AP004694">
    <property type="protein sequence ID" value="BAD01301.1"/>
    <property type="molecule type" value="Genomic_DNA"/>
</dbReference>
<evidence type="ECO:0000313" key="3">
    <source>
        <dbReference type="EMBL" id="BAD01377.1"/>
    </source>
</evidence>
<accession>Q6Z2B2</accession>
<reference evidence="4" key="3">
    <citation type="journal article" date="2005" name="Nature">
        <title>The map-based sequence of the rice genome.</title>
        <authorList>
            <consortium name="International rice genome sequencing project (IRGSP)"/>
            <person name="Matsumoto T."/>
            <person name="Wu J."/>
            <person name="Kanamori H."/>
            <person name="Katayose Y."/>
            <person name="Fujisawa M."/>
            <person name="Namiki N."/>
            <person name="Mizuno H."/>
            <person name="Yamamoto K."/>
            <person name="Antonio B.A."/>
            <person name="Baba T."/>
            <person name="Sakata K."/>
            <person name="Nagamura Y."/>
            <person name="Aoki H."/>
            <person name="Arikawa K."/>
            <person name="Arita K."/>
            <person name="Bito T."/>
            <person name="Chiden Y."/>
            <person name="Fujitsuka N."/>
            <person name="Fukunaka R."/>
            <person name="Hamada M."/>
            <person name="Harada C."/>
            <person name="Hayashi A."/>
            <person name="Hijishita S."/>
            <person name="Honda M."/>
            <person name="Hosokawa S."/>
            <person name="Ichikawa Y."/>
            <person name="Idonuma A."/>
            <person name="Iijima M."/>
            <person name="Ikeda M."/>
            <person name="Ikeno M."/>
            <person name="Ito K."/>
            <person name="Ito S."/>
            <person name="Ito T."/>
            <person name="Ito Y."/>
            <person name="Ito Y."/>
            <person name="Iwabuchi A."/>
            <person name="Kamiya K."/>
            <person name="Karasawa W."/>
            <person name="Kurita K."/>
            <person name="Katagiri S."/>
            <person name="Kikuta A."/>
            <person name="Kobayashi H."/>
            <person name="Kobayashi N."/>
            <person name="Machita K."/>
            <person name="Maehara T."/>
            <person name="Masukawa M."/>
            <person name="Mizubayashi T."/>
            <person name="Mukai Y."/>
            <person name="Nagasaki H."/>
            <person name="Nagata Y."/>
            <person name="Naito S."/>
            <person name="Nakashima M."/>
            <person name="Nakama Y."/>
            <person name="Nakamichi Y."/>
            <person name="Nakamura M."/>
            <person name="Meguro A."/>
            <person name="Negishi M."/>
            <person name="Ohta I."/>
            <person name="Ohta T."/>
            <person name="Okamoto M."/>
            <person name="Ono N."/>
            <person name="Saji S."/>
            <person name="Sakaguchi M."/>
            <person name="Sakai K."/>
            <person name="Shibata M."/>
            <person name="Shimokawa T."/>
            <person name="Song J."/>
            <person name="Takazaki Y."/>
            <person name="Terasawa K."/>
            <person name="Tsugane M."/>
            <person name="Tsuji K."/>
            <person name="Ueda S."/>
            <person name="Waki K."/>
            <person name="Yamagata H."/>
            <person name="Yamamoto M."/>
            <person name="Yamamoto S."/>
            <person name="Yamane H."/>
            <person name="Yoshiki S."/>
            <person name="Yoshihara R."/>
            <person name="Yukawa K."/>
            <person name="Zhong H."/>
            <person name="Yano M."/>
            <person name="Yuan Q."/>
            <person name="Ouyang S."/>
            <person name="Liu J."/>
            <person name="Jones K.M."/>
            <person name="Gansberger K."/>
            <person name="Moffat K."/>
            <person name="Hill J."/>
            <person name="Bera J."/>
            <person name="Fadrosh D."/>
            <person name="Jin S."/>
            <person name="Johri S."/>
            <person name="Kim M."/>
            <person name="Overton L."/>
            <person name="Reardon M."/>
            <person name="Tsitrin T."/>
            <person name="Vuong H."/>
            <person name="Weaver B."/>
            <person name="Ciecko A."/>
            <person name="Tallon L."/>
            <person name="Jackson J."/>
            <person name="Pai G."/>
            <person name="Aken S.V."/>
            <person name="Utterback T."/>
            <person name="Reidmuller S."/>
            <person name="Feldblyum T."/>
            <person name="Hsiao J."/>
            <person name="Zismann V."/>
            <person name="Iobst S."/>
            <person name="de Vazeille A.R."/>
            <person name="Buell C.R."/>
            <person name="Ying K."/>
            <person name="Li Y."/>
            <person name="Lu T."/>
            <person name="Huang Y."/>
            <person name="Zhao Q."/>
            <person name="Feng Q."/>
            <person name="Zhang L."/>
            <person name="Zhu J."/>
            <person name="Weng Q."/>
            <person name="Mu J."/>
            <person name="Lu Y."/>
            <person name="Fan D."/>
            <person name="Liu Y."/>
            <person name="Guan J."/>
            <person name="Zhang Y."/>
            <person name="Yu S."/>
            <person name="Liu X."/>
            <person name="Zhang Y."/>
            <person name="Hong G."/>
            <person name="Han B."/>
            <person name="Choisne N."/>
            <person name="Demange N."/>
            <person name="Orjeda G."/>
            <person name="Samain S."/>
            <person name="Cattolico L."/>
            <person name="Pelletier E."/>
            <person name="Couloux A."/>
            <person name="Segurens B."/>
            <person name="Wincker P."/>
            <person name="D'Hont A."/>
            <person name="Scarpelli C."/>
            <person name="Weissenbach J."/>
            <person name="Salanoubat M."/>
            <person name="Quetier F."/>
            <person name="Yu Y."/>
            <person name="Kim H.R."/>
            <person name="Rambo T."/>
            <person name="Currie J."/>
            <person name="Collura K."/>
            <person name="Luo M."/>
            <person name="Yang T."/>
            <person name="Ammiraju J.S.S."/>
            <person name="Engler F."/>
            <person name="Soderlund C."/>
            <person name="Wing R.A."/>
            <person name="Palmer L.E."/>
            <person name="de la Bastide M."/>
            <person name="Spiegel L."/>
            <person name="Nascimento L."/>
            <person name="Zutavern T."/>
            <person name="O'Shaughnessy A."/>
            <person name="Dike S."/>
            <person name="Dedhia N."/>
            <person name="Preston R."/>
            <person name="Balija V."/>
            <person name="McCombie W.R."/>
            <person name="Chow T."/>
            <person name="Chen H."/>
            <person name="Chung M."/>
            <person name="Chen C."/>
            <person name="Shaw J."/>
            <person name="Wu H."/>
            <person name="Hsiao K."/>
            <person name="Chao Y."/>
            <person name="Chu M."/>
            <person name="Cheng C."/>
            <person name="Hour A."/>
            <person name="Lee P."/>
            <person name="Lin S."/>
            <person name="Lin Y."/>
            <person name="Liou J."/>
            <person name="Liu S."/>
            <person name="Hsing Y."/>
            <person name="Raghuvanshi S."/>
            <person name="Mohanty A."/>
            <person name="Bharti A.K."/>
            <person name="Gaur A."/>
            <person name="Gupta V."/>
            <person name="Kumar D."/>
            <person name="Ravi V."/>
            <person name="Vij S."/>
            <person name="Kapur A."/>
            <person name="Khurana P."/>
            <person name="Khurana P."/>
            <person name="Khurana J.P."/>
            <person name="Tyagi A.K."/>
            <person name="Gaikwad K."/>
            <person name="Singh A."/>
            <person name="Dalal V."/>
            <person name="Srivastava S."/>
            <person name="Dixit A."/>
            <person name="Pal A.K."/>
            <person name="Ghazi I.A."/>
            <person name="Yadav M."/>
            <person name="Pandit A."/>
            <person name="Bhargava A."/>
            <person name="Sureshbabu K."/>
            <person name="Batra K."/>
            <person name="Sharma T.R."/>
            <person name="Mohapatra T."/>
            <person name="Singh N.K."/>
            <person name="Messing J."/>
            <person name="Nelson A.B."/>
            <person name="Fuks G."/>
            <person name="Kavchok S."/>
            <person name="Keizer G."/>
            <person name="Linton E."/>
            <person name="Llaca V."/>
            <person name="Song R."/>
            <person name="Tanyolac B."/>
            <person name="Young S."/>
            <person name="Ho-Il K."/>
            <person name="Hahn J.H."/>
            <person name="Sangsakoo G."/>
            <person name="Vanavichit A."/>
            <person name="de Mattos Luiz.A.T."/>
            <person name="Zimmer P.D."/>
            <person name="Malone G."/>
            <person name="Dellagostin O."/>
            <person name="de Oliveira A.C."/>
            <person name="Bevan M."/>
            <person name="Bancroft I."/>
            <person name="Minx P."/>
            <person name="Cordum H."/>
            <person name="Wilson R."/>
            <person name="Cheng Z."/>
            <person name="Jin W."/>
            <person name="Jiang J."/>
            <person name="Leong S.A."/>
            <person name="Iwama H."/>
            <person name="Gojobori T."/>
            <person name="Itoh T."/>
            <person name="Niimura Y."/>
            <person name="Fujii Y."/>
            <person name="Habara T."/>
            <person name="Sakai H."/>
            <person name="Sato Y."/>
            <person name="Wilson G."/>
            <person name="Kumar K."/>
            <person name="McCouch S."/>
            <person name="Juretic N."/>
            <person name="Hoen D."/>
            <person name="Wright S."/>
            <person name="Bruskiewich R."/>
            <person name="Bureau T."/>
            <person name="Miyao A."/>
            <person name="Hirochika H."/>
            <person name="Nishikawa T."/>
            <person name="Kadowaki K."/>
            <person name="Sugiura M."/>
            <person name="Burr B."/>
            <person name="Sasaki T."/>
        </authorList>
    </citation>
    <scope>NUCLEOTIDE SEQUENCE [LARGE SCALE GENOMIC DNA]</scope>
    <source>
        <strain evidence="4">cv. Nipponbare</strain>
    </source>
</reference>
<proteinExistence type="predicted"/>
<organism evidence="3 4">
    <name type="scientific">Oryza sativa subsp. japonica</name>
    <name type="common">Rice</name>
    <dbReference type="NCBI Taxonomy" id="39947"/>
    <lineage>
        <taxon>Eukaryota</taxon>
        <taxon>Viridiplantae</taxon>
        <taxon>Streptophyta</taxon>
        <taxon>Embryophyta</taxon>
        <taxon>Tracheophyta</taxon>
        <taxon>Spermatophyta</taxon>
        <taxon>Magnoliopsida</taxon>
        <taxon>Liliopsida</taxon>
        <taxon>Poales</taxon>
        <taxon>Poaceae</taxon>
        <taxon>BOP clade</taxon>
        <taxon>Oryzoideae</taxon>
        <taxon>Oryzeae</taxon>
        <taxon>Oryzinae</taxon>
        <taxon>Oryza</taxon>
        <taxon>Oryza sativa</taxon>
    </lineage>
</organism>
<evidence type="ECO:0000313" key="2">
    <source>
        <dbReference type="EMBL" id="BAD01301.1"/>
    </source>
</evidence>
<evidence type="ECO:0000313" key="4">
    <source>
        <dbReference type="Proteomes" id="UP000000763"/>
    </source>
</evidence>
<reference evidence="2" key="1">
    <citation type="submission" date="2002-01" db="EMBL/GenBank/DDBJ databases">
        <title>Oryza sativa nipponbare(GA3) genomic DNA, chromosome 8, PAC clone:P0467G09.</title>
        <authorList>
            <person name="Sasaki T."/>
            <person name="Matsumoto T."/>
            <person name="Yamamoto K."/>
        </authorList>
    </citation>
    <scope>NUCLEOTIDE SEQUENCE</scope>
</reference>
<feature type="region of interest" description="Disordered" evidence="1">
    <location>
        <begin position="1"/>
        <end position="34"/>
    </location>
</feature>
<protein>
    <submittedName>
        <fullName evidence="3">Uncharacterized protein</fullName>
    </submittedName>
</protein>
<reference evidence="3" key="2">
    <citation type="submission" date="2002-06" db="EMBL/GenBank/DDBJ databases">
        <title>Oryza sativa nipponbare(GA3) genomic DNA, chromosome 8, BAC clone:OJ1034_C08.</title>
        <authorList>
            <person name="Sasaki T."/>
            <person name="Matsumoto T."/>
            <person name="Katayose Y."/>
        </authorList>
    </citation>
    <scope>NUCLEOTIDE SEQUENCE</scope>
</reference>
<name>Q6Z2B2_ORYSJ</name>
<evidence type="ECO:0000256" key="1">
    <source>
        <dbReference type="SAM" id="MobiDB-lite"/>
    </source>
</evidence>